<dbReference type="STRING" id="694327.DFW101_2168"/>
<dbReference type="GO" id="GO:0046872">
    <property type="term" value="F:metal ion binding"/>
    <property type="evidence" value="ECO:0007669"/>
    <property type="project" value="UniProtKB-KW"/>
</dbReference>
<dbReference type="eggNOG" id="COG0737">
    <property type="taxonomic scope" value="Bacteria"/>
</dbReference>
<dbReference type="InterPro" id="IPR006146">
    <property type="entry name" value="5'-Nucleotdase_CS"/>
</dbReference>
<dbReference type="InterPro" id="IPR036907">
    <property type="entry name" value="5'-Nucleotdase_C_sf"/>
</dbReference>
<gene>
    <name evidence="9" type="ORF">DFW101_2168</name>
</gene>
<comment type="similarity">
    <text evidence="1 6">Belongs to the 5'-nucleotidase family.</text>
</comment>
<dbReference type="EC" id="3.1.3.5" evidence="9"/>
<dbReference type="GO" id="GO:0008253">
    <property type="term" value="F:5'-nucleotidase activity"/>
    <property type="evidence" value="ECO:0007669"/>
    <property type="project" value="UniProtKB-EC"/>
</dbReference>
<dbReference type="GO" id="GO:0009166">
    <property type="term" value="P:nucleotide catabolic process"/>
    <property type="evidence" value="ECO:0007669"/>
    <property type="project" value="InterPro"/>
</dbReference>
<dbReference type="RefSeq" id="WP_009181554.1">
    <property type="nucleotide sequence ID" value="NZ_CM001368.1"/>
</dbReference>
<evidence type="ECO:0000256" key="1">
    <source>
        <dbReference type="ARBA" id="ARBA00006654"/>
    </source>
</evidence>
<dbReference type="Pfam" id="PF00149">
    <property type="entry name" value="Metallophos"/>
    <property type="match status" value="1"/>
</dbReference>
<keyword evidence="4 6" id="KW-0547">Nucleotide-binding</keyword>
<dbReference type="InterPro" id="IPR029052">
    <property type="entry name" value="Metallo-depent_PP-like"/>
</dbReference>
<protein>
    <submittedName>
        <fullName evidence="9">5'-nucleotidase</fullName>
        <ecNumber evidence="9">3.1.3.5</ecNumber>
    </submittedName>
</protein>
<dbReference type="InterPro" id="IPR008334">
    <property type="entry name" value="5'-Nucleotdase_C"/>
</dbReference>
<keyword evidence="10" id="KW-1185">Reference proteome</keyword>
<dbReference type="Gene3D" id="3.90.780.10">
    <property type="entry name" value="5'-Nucleotidase, C-terminal domain"/>
    <property type="match status" value="1"/>
</dbReference>
<dbReference type="PANTHER" id="PTHR11575">
    <property type="entry name" value="5'-NUCLEOTIDASE-RELATED"/>
    <property type="match status" value="1"/>
</dbReference>
<dbReference type="FunFam" id="3.60.21.10:FF:000020">
    <property type="entry name" value="NT5E isoform 4"/>
    <property type="match status" value="1"/>
</dbReference>
<dbReference type="InterPro" id="IPR004843">
    <property type="entry name" value="Calcineurin-like_PHP"/>
</dbReference>
<dbReference type="AlphaFoldDB" id="G7Q9D1"/>
<dbReference type="InterPro" id="IPR006179">
    <property type="entry name" value="5_nucleotidase/apyrase"/>
</dbReference>
<dbReference type="PROSITE" id="PS00785">
    <property type="entry name" value="5_NUCLEOTIDASE_1"/>
    <property type="match status" value="1"/>
</dbReference>
<sequence length="538" mass="55610">MKRLRHVAVFAATLVLAAATAFAGGDFTLTILHTNDIHAHLAAFDAWGAFCSKEKDAAGQCQGGAARLATAVARERATGGNMLFLDAGDQFQGTLFFTRYKGEASAFFMDRLGYDAMTLGNHEFDDGPATLANFIRRLKFPVVTANVNLAASPELKGLVAPYIVRDVGGRTIGIIGATQPKTAQISSPGPDVSFPKLVPAIKQAVAALHQQGVTSIILLSHAGLAGDKKLAAAVAGIDVIVGGHSHVLLGNGYPEAVGPCPLVVDGPDGGKTYIVTAGYWGRYLGVLHLVFDAAGHVKEADGNPVRLDASIPEDPATLAEVERFAKPLEAFRATVLGRADGPLGAAMCRQEECAAGDLLAEAMLAGGRRHGAVAALANGGGVRAGIAPGVVTLGDVLTAFPFPNTLTVLTLSGADLAAALEHGVSAVGLHEGSGRFPQVAGLRYAFDLSRPVGHRILSAQVADATGVFTPLDPTADYRLAVSDFLFRGGDGYTVFREKGRDVEGDGETTADLLAARIKAQSPLSPALDGRIKAAAAGQ</sequence>
<dbReference type="CDD" id="cd07409">
    <property type="entry name" value="MPP_CD73_N"/>
    <property type="match status" value="1"/>
</dbReference>
<evidence type="ECO:0000313" key="9">
    <source>
        <dbReference type="EMBL" id="EHJ48174.1"/>
    </source>
</evidence>
<keyword evidence="3 6" id="KW-0732">Signal</keyword>
<organism evidence="9 10">
    <name type="scientific">Solidesulfovibrio carbinoliphilus subsp. oakridgensis</name>
    <dbReference type="NCBI Taxonomy" id="694327"/>
    <lineage>
        <taxon>Bacteria</taxon>
        <taxon>Pseudomonadati</taxon>
        <taxon>Thermodesulfobacteriota</taxon>
        <taxon>Desulfovibrionia</taxon>
        <taxon>Desulfovibrionales</taxon>
        <taxon>Desulfovibrionaceae</taxon>
        <taxon>Solidesulfovibrio</taxon>
    </lineage>
</organism>
<name>G7Q9D1_9BACT</name>
<evidence type="ECO:0000256" key="2">
    <source>
        <dbReference type="ARBA" id="ARBA00022723"/>
    </source>
</evidence>
<evidence type="ECO:0000256" key="4">
    <source>
        <dbReference type="ARBA" id="ARBA00022741"/>
    </source>
</evidence>
<evidence type="ECO:0000313" key="10">
    <source>
        <dbReference type="Proteomes" id="UP000004662"/>
    </source>
</evidence>
<evidence type="ECO:0000259" key="7">
    <source>
        <dbReference type="Pfam" id="PF00149"/>
    </source>
</evidence>
<dbReference type="PROSITE" id="PS00786">
    <property type="entry name" value="5_NUCLEOTIDASE_2"/>
    <property type="match status" value="1"/>
</dbReference>
<dbReference type="HOGENOM" id="CLU_005854_7_1_7"/>
<dbReference type="OrthoDB" id="9803927at2"/>
<evidence type="ECO:0000256" key="5">
    <source>
        <dbReference type="ARBA" id="ARBA00022801"/>
    </source>
</evidence>
<dbReference type="SUPFAM" id="SSF55816">
    <property type="entry name" value="5'-nucleotidase (syn. UDP-sugar hydrolase), C-terminal domain"/>
    <property type="match status" value="1"/>
</dbReference>
<keyword evidence="5 6" id="KW-0378">Hydrolase</keyword>
<feature type="chain" id="PRO_5005132828" evidence="6">
    <location>
        <begin position="24"/>
        <end position="538"/>
    </location>
</feature>
<evidence type="ECO:0000259" key="8">
    <source>
        <dbReference type="Pfam" id="PF02872"/>
    </source>
</evidence>
<proteinExistence type="inferred from homology"/>
<dbReference type="Pfam" id="PF02872">
    <property type="entry name" value="5_nucleotid_C"/>
    <property type="match status" value="1"/>
</dbReference>
<feature type="domain" description="5'-Nucleotidase C-terminal" evidence="8">
    <location>
        <begin position="336"/>
        <end position="496"/>
    </location>
</feature>
<keyword evidence="2" id="KW-0479">Metal-binding</keyword>
<evidence type="ECO:0000256" key="6">
    <source>
        <dbReference type="RuleBase" id="RU362119"/>
    </source>
</evidence>
<dbReference type="EMBL" id="CM001368">
    <property type="protein sequence ID" value="EHJ48174.1"/>
    <property type="molecule type" value="Genomic_DNA"/>
</dbReference>
<feature type="domain" description="Calcineurin-like phosphoesterase" evidence="7">
    <location>
        <begin position="29"/>
        <end position="247"/>
    </location>
</feature>
<evidence type="ECO:0000256" key="3">
    <source>
        <dbReference type="ARBA" id="ARBA00022729"/>
    </source>
</evidence>
<dbReference type="Gene3D" id="3.60.21.10">
    <property type="match status" value="1"/>
</dbReference>
<dbReference type="PRINTS" id="PR01607">
    <property type="entry name" value="APYRASEFAMLY"/>
</dbReference>
<dbReference type="SUPFAM" id="SSF56300">
    <property type="entry name" value="Metallo-dependent phosphatases"/>
    <property type="match status" value="1"/>
</dbReference>
<dbReference type="Proteomes" id="UP000004662">
    <property type="component" value="Chromosome"/>
</dbReference>
<dbReference type="GO" id="GO:0000166">
    <property type="term" value="F:nucleotide binding"/>
    <property type="evidence" value="ECO:0007669"/>
    <property type="project" value="UniProtKB-KW"/>
</dbReference>
<reference evidence="10" key="1">
    <citation type="journal article" date="2015" name="Genome Announc.">
        <title>High-Quality Draft Genome Sequence of Desulfovibrio carbinoliphilus FW-101-2B, an Organic Acid-Oxidizing Sulfate-Reducing Bacterium Isolated from Uranium(VI)-Contaminated Groundwater.</title>
        <authorList>
            <person name="Ramsay B.D."/>
            <person name="Hwang C."/>
            <person name="Woo H.L."/>
            <person name="Carroll S.L."/>
            <person name="Lucas S."/>
            <person name="Han J."/>
            <person name="Lapidus A.L."/>
            <person name="Cheng J.F."/>
            <person name="Goodwin L.A."/>
            <person name="Pitluck S."/>
            <person name="Peters L."/>
            <person name="Chertkov O."/>
            <person name="Held B."/>
            <person name="Detter J.C."/>
            <person name="Han C.S."/>
            <person name="Tapia R."/>
            <person name="Land M.L."/>
            <person name="Hauser L.J."/>
            <person name="Kyrpides N.C."/>
            <person name="Ivanova N.N."/>
            <person name="Mikhailova N."/>
            <person name="Pagani I."/>
            <person name="Woyke T."/>
            <person name="Arkin A.P."/>
            <person name="Dehal P."/>
            <person name="Chivian D."/>
            <person name="Criddle C.S."/>
            <person name="Wu W."/>
            <person name="Chakraborty R."/>
            <person name="Hazen T.C."/>
            <person name="Fields M.W."/>
        </authorList>
    </citation>
    <scope>NUCLEOTIDE SEQUENCE [LARGE SCALE GENOMIC DNA]</scope>
    <source>
        <strain evidence="10">FW-101-2B</strain>
    </source>
</reference>
<accession>G7Q9D1</accession>
<dbReference type="PANTHER" id="PTHR11575:SF24">
    <property type="entry name" value="5'-NUCLEOTIDASE"/>
    <property type="match status" value="1"/>
</dbReference>
<feature type="signal peptide" evidence="6">
    <location>
        <begin position="1"/>
        <end position="23"/>
    </location>
</feature>